<evidence type="ECO:0000313" key="2">
    <source>
        <dbReference type="Proteomes" id="UP000503162"/>
    </source>
</evidence>
<accession>A0A6G8IEY5</accession>
<dbReference type="RefSeq" id="WP_166225556.1">
    <property type="nucleotide sequence ID" value="NZ_CP049989.1"/>
</dbReference>
<keyword evidence="2" id="KW-1185">Reference proteome</keyword>
<dbReference type="KEGG" id="hcz:G9Q37_05260"/>
<dbReference type="EMBL" id="CP049989">
    <property type="protein sequence ID" value="QIM51586.1"/>
    <property type="molecule type" value="Genomic_DNA"/>
</dbReference>
<organism evidence="1 2">
    <name type="scientific">Hydrogenophaga crocea</name>
    <dbReference type="NCBI Taxonomy" id="2716225"/>
    <lineage>
        <taxon>Bacteria</taxon>
        <taxon>Pseudomonadati</taxon>
        <taxon>Pseudomonadota</taxon>
        <taxon>Betaproteobacteria</taxon>
        <taxon>Burkholderiales</taxon>
        <taxon>Comamonadaceae</taxon>
        <taxon>Hydrogenophaga</taxon>
    </lineage>
</organism>
<evidence type="ECO:0000313" key="1">
    <source>
        <dbReference type="EMBL" id="QIM51586.1"/>
    </source>
</evidence>
<protein>
    <submittedName>
        <fullName evidence="1">Uncharacterized protein</fullName>
    </submittedName>
</protein>
<sequence>MNRWIERWHGSCPDRGWSIWEMTTGTHGDRVAYVGEDEHSERLTALIVQKHNDSLAAPEAPAQPTPCAHTGKTYEVKTGDGIPVEFCGECHKAVSVGGRPTQGEAPSESEPFEAWWEQKGQYLRSGGDAYEKTFAYHAWCEATNRAALASQPQAVDAEDAARLDWIRNWPSGTIRLDDTKGLVPTYINWRDKSEFDAAIDAARRAGGAA</sequence>
<reference evidence="1 2" key="1">
    <citation type="submission" date="2020-03" db="EMBL/GenBank/DDBJ databases">
        <title>Hydrogenophaga sp. nov. isolated from cyanobacterial mat.</title>
        <authorList>
            <person name="Thorat V."/>
            <person name="Kirdat K."/>
            <person name="Tiwarekar B."/>
            <person name="Costa E.D."/>
            <person name="Yadav A."/>
        </authorList>
    </citation>
    <scope>NUCLEOTIDE SEQUENCE [LARGE SCALE GENOMIC DNA]</scope>
    <source>
        <strain evidence="1 2">BA0156</strain>
    </source>
</reference>
<name>A0A6G8IEY5_9BURK</name>
<gene>
    <name evidence="1" type="ORF">G9Q37_05260</name>
</gene>
<dbReference type="AlphaFoldDB" id="A0A6G8IEY5"/>
<dbReference type="Proteomes" id="UP000503162">
    <property type="component" value="Chromosome"/>
</dbReference>
<proteinExistence type="predicted"/>